<keyword evidence="2" id="KW-0812">Transmembrane</keyword>
<keyword evidence="2" id="KW-1133">Transmembrane helix</keyword>
<sequence length="55" mass="6471">MVPAIIGGGILFVLFVVLLFERQDTHWKKEDKARGVKRPQNTRRAERRSRPWRGP</sequence>
<reference evidence="3" key="1">
    <citation type="journal article" date="2015" name="Nature">
        <title>Complex archaea that bridge the gap between prokaryotes and eukaryotes.</title>
        <authorList>
            <person name="Spang A."/>
            <person name="Saw J.H."/>
            <person name="Jorgensen S.L."/>
            <person name="Zaremba-Niedzwiedzka K."/>
            <person name="Martijn J."/>
            <person name="Lind A.E."/>
            <person name="van Eijk R."/>
            <person name="Schleper C."/>
            <person name="Guy L."/>
            <person name="Ettema T.J."/>
        </authorList>
    </citation>
    <scope>NUCLEOTIDE SEQUENCE</scope>
</reference>
<comment type="caution">
    <text evidence="3">The sequence shown here is derived from an EMBL/GenBank/DDBJ whole genome shotgun (WGS) entry which is preliminary data.</text>
</comment>
<protein>
    <submittedName>
        <fullName evidence="3">Uncharacterized protein</fullName>
    </submittedName>
</protein>
<feature type="transmembrane region" description="Helical" evidence="2">
    <location>
        <begin position="6"/>
        <end position="22"/>
    </location>
</feature>
<proteinExistence type="predicted"/>
<accession>A0A0F9SIW1</accession>
<evidence type="ECO:0000256" key="2">
    <source>
        <dbReference type="SAM" id="Phobius"/>
    </source>
</evidence>
<name>A0A0F9SIW1_9ZZZZ</name>
<dbReference type="AlphaFoldDB" id="A0A0F9SIW1"/>
<gene>
    <name evidence="3" type="ORF">LCGC14_0446710</name>
</gene>
<evidence type="ECO:0000313" key="3">
    <source>
        <dbReference type="EMBL" id="KKN68885.1"/>
    </source>
</evidence>
<evidence type="ECO:0000256" key="1">
    <source>
        <dbReference type="SAM" id="MobiDB-lite"/>
    </source>
</evidence>
<feature type="compositionally biased region" description="Basic residues" evidence="1">
    <location>
        <begin position="35"/>
        <end position="55"/>
    </location>
</feature>
<feature type="region of interest" description="Disordered" evidence="1">
    <location>
        <begin position="27"/>
        <end position="55"/>
    </location>
</feature>
<keyword evidence="2" id="KW-0472">Membrane</keyword>
<dbReference type="EMBL" id="LAZR01000437">
    <property type="protein sequence ID" value="KKN68885.1"/>
    <property type="molecule type" value="Genomic_DNA"/>
</dbReference>
<organism evidence="3">
    <name type="scientific">marine sediment metagenome</name>
    <dbReference type="NCBI Taxonomy" id="412755"/>
    <lineage>
        <taxon>unclassified sequences</taxon>
        <taxon>metagenomes</taxon>
        <taxon>ecological metagenomes</taxon>
    </lineage>
</organism>